<evidence type="ECO:0000313" key="2">
    <source>
        <dbReference type="Proteomes" id="UP000015104"/>
    </source>
</evidence>
<reference evidence="2" key="1">
    <citation type="submission" date="2011-08" db="EMBL/GenBank/DDBJ databases">
        <authorList>
            <person name="Rombauts S."/>
        </authorList>
    </citation>
    <scope>NUCLEOTIDE SEQUENCE</scope>
    <source>
        <strain evidence="2">London</strain>
    </source>
</reference>
<dbReference type="EMBL" id="CAEY01000920">
    <property type="status" value="NOT_ANNOTATED_CDS"/>
    <property type="molecule type" value="Genomic_DNA"/>
</dbReference>
<dbReference type="InterPro" id="IPR051135">
    <property type="entry name" value="Gal/GlcNAc/GalNAc_ST"/>
</dbReference>
<organism evidence="1 2">
    <name type="scientific">Tetranychus urticae</name>
    <name type="common">Two-spotted spider mite</name>
    <dbReference type="NCBI Taxonomy" id="32264"/>
    <lineage>
        <taxon>Eukaryota</taxon>
        <taxon>Metazoa</taxon>
        <taxon>Ecdysozoa</taxon>
        <taxon>Arthropoda</taxon>
        <taxon>Chelicerata</taxon>
        <taxon>Arachnida</taxon>
        <taxon>Acari</taxon>
        <taxon>Acariformes</taxon>
        <taxon>Trombidiformes</taxon>
        <taxon>Prostigmata</taxon>
        <taxon>Eleutherengona</taxon>
        <taxon>Raphignathae</taxon>
        <taxon>Tetranychoidea</taxon>
        <taxon>Tetranychidae</taxon>
        <taxon>Tetranychus</taxon>
    </lineage>
</organism>
<evidence type="ECO:0000313" key="1">
    <source>
        <dbReference type="EnsemblMetazoa" id="tetur32g00550.1"/>
    </source>
</evidence>
<sequence length="464" mass="54400">MPKEWKTIMVMVILQNGLNQTWNWSKLSNLVLIPKNFNDVTAENDLLRIKNLLANRTSSYKIYLNTENYDVLRSLEKQVSHKKRKRLKQPHSSHVQSFHKLSSIEMILKMMSSRDRRNSSRWLSKLGKRAFLHSFDPLKSFSVINGTKTPIRYILLVSHFRAGSSFVGDLLQQNWKTFYSFEPLHLFQINYKVDPDQDEEALSLLQNIYSCSFASEPGYVEWIRKRENKFLLTWNRFLWSLCNIYRSWCYDPNFIHQLCLRTKYRVIKVTRLSLKSAAKLLNQLPKSIDLKLLYLVRDPRAIYNSRSKLEWCTKTPCGDYNLMCDDFESDLAVYKQLVDTYGDKIISLRHEDLSLNPYEKGATLFKSLGLPFTSGVRRFLRINTEAELPTNITIDPYSIRRSSKKVITKWTKELNASQIIAIQNRCPNVFDQLGYKPIDLSYLNVSSINFEDILEEKLTLPNSL</sequence>
<protein>
    <submittedName>
        <fullName evidence="1">Uncharacterized protein</fullName>
    </submittedName>
</protein>
<dbReference type="Proteomes" id="UP000015104">
    <property type="component" value="Unassembled WGS sequence"/>
</dbReference>
<dbReference type="GO" id="GO:0001517">
    <property type="term" value="F:N-acetylglucosamine 6-O-sulfotransferase activity"/>
    <property type="evidence" value="ECO:0007669"/>
    <property type="project" value="TreeGrafter"/>
</dbReference>
<dbReference type="Gene3D" id="3.40.50.300">
    <property type="entry name" value="P-loop containing nucleotide triphosphate hydrolases"/>
    <property type="match status" value="1"/>
</dbReference>
<dbReference type="AlphaFoldDB" id="T1L1R3"/>
<dbReference type="GO" id="GO:0006044">
    <property type="term" value="P:N-acetylglucosamine metabolic process"/>
    <property type="evidence" value="ECO:0007669"/>
    <property type="project" value="TreeGrafter"/>
</dbReference>
<dbReference type="eggNOG" id="ENOG502S1BS">
    <property type="taxonomic scope" value="Eukaryota"/>
</dbReference>
<dbReference type="HOGENOM" id="CLU_589683_0_0_1"/>
<proteinExistence type="predicted"/>
<dbReference type="PANTHER" id="PTHR10704">
    <property type="entry name" value="CARBOHYDRATE SULFOTRANSFERASE"/>
    <property type="match status" value="1"/>
</dbReference>
<dbReference type="InterPro" id="IPR027417">
    <property type="entry name" value="P-loop_NTPase"/>
</dbReference>
<name>T1L1R3_TETUR</name>
<dbReference type="SUPFAM" id="SSF52540">
    <property type="entry name" value="P-loop containing nucleoside triphosphate hydrolases"/>
    <property type="match status" value="1"/>
</dbReference>
<reference evidence="1" key="2">
    <citation type="submission" date="2015-06" db="UniProtKB">
        <authorList>
            <consortium name="EnsemblMetazoa"/>
        </authorList>
    </citation>
    <scope>IDENTIFICATION</scope>
</reference>
<dbReference type="PANTHER" id="PTHR10704:SF44">
    <property type="entry name" value="LD35051P-RELATED"/>
    <property type="match status" value="1"/>
</dbReference>
<dbReference type="GO" id="GO:0006790">
    <property type="term" value="P:sulfur compound metabolic process"/>
    <property type="evidence" value="ECO:0007669"/>
    <property type="project" value="TreeGrafter"/>
</dbReference>
<dbReference type="EnsemblMetazoa" id="tetur32g00550.1">
    <property type="protein sequence ID" value="tetur32g00550.1"/>
    <property type="gene ID" value="tetur32g00550"/>
</dbReference>
<keyword evidence="2" id="KW-1185">Reference proteome</keyword>
<accession>T1L1R3</accession>